<accession>A0A395M1R5</accession>
<evidence type="ECO:0000256" key="7">
    <source>
        <dbReference type="SAM" id="MobiDB-lite"/>
    </source>
</evidence>
<proteinExistence type="inferred from homology"/>
<reference evidence="8 9" key="1">
    <citation type="journal article" date="2011" name="ISME J.">
        <title>Community ecology of hot spring cyanobacterial mats: predominant populations and their functional potential.</title>
        <authorList>
            <person name="Klatt C.G."/>
            <person name="Wood J.M."/>
            <person name="Rusch D.B."/>
            <person name="Bateson M.M."/>
            <person name="Hamamura N."/>
            <person name="Heidelberg J.F."/>
            <person name="Grossman A.R."/>
            <person name="Bhaya D."/>
            <person name="Cohan F.M."/>
            <person name="Kuhl M."/>
            <person name="Bryant D.A."/>
            <person name="Ward D.M."/>
        </authorList>
    </citation>
    <scope>NUCLEOTIDE SEQUENCE [LARGE SCALE GENOMIC DNA]</scope>
    <source>
        <strain evidence="8">OS</strain>
    </source>
</reference>
<dbReference type="AlphaFoldDB" id="A0A395M1R5"/>
<keyword evidence="4 6" id="KW-0378">Hydrolase</keyword>
<dbReference type="EMBL" id="PHFL01000045">
    <property type="protein sequence ID" value="RFM24158.1"/>
    <property type="molecule type" value="Genomic_DNA"/>
</dbReference>
<evidence type="ECO:0000256" key="6">
    <source>
        <dbReference type="HAMAP-Rule" id="MF_00337"/>
    </source>
</evidence>
<dbReference type="HAMAP" id="MF_00337">
    <property type="entry name" value="Exonuc_7_S"/>
    <property type="match status" value="1"/>
</dbReference>
<dbReference type="EC" id="3.1.11.6" evidence="6"/>
<comment type="subunit">
    <text evidence="6">Heterooligomer composed of large and small subunits.</text>
</comment>
<feature type="region of interest" description="Disordered" evidence="7">
    <location>
        <begin position="71"/>
        <end position="97"/>
    </location>
</feature>
<evidence type="ECO:0000256" key="1">
    <source>
        <dbReference type="ARBA" id="ARBA00009998"/>
    </source>
</evidence>
<evidence type="ECO:0000256" key="2">
    <source>
        <dbReference type="ARBA" id="ARBA00022490"/>
    </source>
</evidence>
<sequence>MSSKERTTQDFPSQETQPLEALIARLEEIAQLIQEGRVGLEKSIELYEEGQRIAQICTERLTAAQRKLEILSPMRPSADSLPPNSSDTTNPNTPQDS</sequence>
<dbReference type="InterPro" id="IPR037004">
    <property type="entry name" value="Exonuc_VII_ssu_sf"/>
</dbReference>
<evidence type="ECO:0000256" key="5">
    <source>
        <dbReference type="ARBA" id="ARBA00022839"/>
    </source>
</evidence>
<dbReference type="InterPro" id="IPR003761">
    <property type="entry name" value="Exonuc_VII_S"/>
</dbReference>
<dbReference type="GO" id="GO:0005829">
    <property type="term" value="C:cytosol"/>
    <property type="evidence" value="ECO:0007669"/>
    <property type="project" value="TreeGrafter"/>
</dbReference>
<comment type="similarity">
    <text evidence="1 6">Belongs to the XseB family.</text>
</comment>
<keyword evidence="3 6" id="KW-0540">Nuclease</keyword>
<comment type="function">
    <text evidence="6">Bidirectionally degrades single-stranded DNA into large acid-insoluble oligonucleotides, which are then degraded further into small acid-soluble oligonucleotides.</text>
</comment>
<evidence type="ECO:0000256" key="3">
    <source>
        <dbReference type="ARBA" id="ARBA00022722"/>
    </source>
</evidence>
<evidence type="ECO:0000313" key="8">
    <source>
        <dbReference type="EMBL" id="RFM24158.1"/>
    </source>
</evidence>
<name>A0A395M1R5_9BACT</name>
<dbReference type="NCBIfam" id="TIGR01280">
    <property type="entry name" value="xseB"/>
    <property type="match status" value="1"/>
</dbReference>
<feature type="compositionally biased region" description="Polar residues" evidence="7">
    <location>
        <begin position="82"/>
        <end position="97"/>
    </location>
</feature>
<evidence type="ECO:0000313" key="9">
    <source>
        <dbReference type="Proteomes" id="UP000266389"/>
    </source>
</evidence>
<dbReference type="PANTHER" id="PTHR34137">
    <property type="entry name" value="EXODEOXYRIBONUCLEASE 7 SMALL SUBUNIT"/>
    <property type="match status" value="1"/>
</dbReference>
<dbReference type="SUPFAM" id="SSF116842">
    <property type="entry name" value="XseB-like"/>
    <property type="match status" value="1"/>
</dbReference>
<organism evidence="8 9">
    <name type="scientific">Candidatus Thermochlorobacter aerophilus</name>
    <dbReference type="NCBI Taxonomy" id="1868324"/>
    <lineage>
        <taxon>Bacteria</taxon>
        <taxon>Pseudomonadati</taxon>
        <taxon>Chlorobiota</taxon>
        <taxon>Chlorobiia</taxon>
        <taxon>Chlorobiales</taxon>
        <taxon>Candidatus Thermochlorobacteriaceae</taxon>
        <taxon>Candidatus Thermochlorobacter</taxon>
    </lineage>
</organism>
<dbReference type="PANTHER" id="PTHR34137:SF1">
    <property type="entry name" value="EXODEOXYRIBONUCLEASE 7 SMALL SUBUNIT"/>
    <property type="match status" value="1"/>
</dbReference>
<dbReference type="GO" id="GO:0006308">
    <property type="term" value="P:DNA catabolic process"/>
    <property type="evidence" value="ECO:0007669"/>
    <property type="project" value="UniProtKB-UniRule"/>
</dbReference>
<evidence type="ECO:0000256" key="4">
    <source>
        <dbReference type="ARBA" id="ARBA00022801"/>
    </source>
</evidence>
<keyword evidence="2 6" id="KW-0963">Cytoplasm</keyword>
<dbReference type="GO" id="GO:0008855">
    <property type="term" value="F:exodeoxyribonuclease VII activity"/>
    <property type="evidence" value="ECO:0007669"/>
    <property type="project" value="UniProtKB-UniRule"/>
</dbReference>
<comment type="caution">
    <text evidence="8">The sequence shown here is derived from an EMBL/GenBank/DDBJ whole genome shotgun (WGS) entry which is preliminary data.</text>
</comment>
<dbReference type="GO" id="GO:0009318">
    <property type="term" value="C:exodeoxyribonuclease VII complex"/>
    <property type="evidence" value="ECO:0007669"/>
    <property type="project" value="UniProtKB-UniRule"/>
</dbReference>
<gene>
    <name evidence="6 8" type="primary">xseB</name>
    <name evidence="8" type="ORF">D0433_06705</name>
</gene>
<dbReference type="Pfam" id="PF02609">
    <property type="entry name" value="Exonuc_VII_S"/>
    <property type="match status" value="1"/>
</dbReference>
<dbReference type="Gene3D" id="1.10.287.1040">
    <property type="entry name" value="Exonuclease VII, small subunit"/>
    <property type="match status" value="1"/>
</dbReference>
<comment type="catalytic activity">
    <reaction evidence="6">
        <text>Exonucleolytic cleavage in either 5'- to 3'- or 3'- to 5'-direction to yield nucleoside 5'-phosphates.</text>
        <dbReference type="EC" id="3.1.11.6"/>
    </reaction>
</comment>
<protein>
    <recommendedName>
        <fullName evidence="6">Exodeoxyribonuclease 7 small subunit</fullName>
        <ecNumber evidence="6">3.1.11.6</ecNumber>
    </recommendedName>
    <alternativeName>
        <fullName evidence="6">Exodeoxyribonuclease VII small subunit</fullName>
        <shortName evidence="6">Exonuclease VII small subunit</shortName>
    </alternativeName>
</protein>
<dbReference type="Proteomes" id="UP000266389">
    <property type="component" value="Unassembled WGS sequence"/>
</dbReference>
<keyword evidence="5 6" id="KW-0269">Exonuclease</keyword>
<comment type="subcellular location">
    <subcellularLocation>
        <location evidence="6">Cytoplasm</location>
    </subcellularLocation>
</comment>